<organism evidence="11 12">
    <name type="scientific">Kiloniella laminariae</name>
    <dbReference type="NCBI Taxonomy" id="454162"/>
    <lineage>
        <taxon>Bacteria</taxon>
        <taxon>Pseudomonadati</taxon>
        <taxon>Pseudomonadota</taxon>
        <taxon>Alphaproteobacteria</taxon>
        <taxon>Rhodospirillales</taxon>
        <taxon>Kiloniellaceae</taxon>
        <taxon>Kiloniella</taxon>
    </lineage>
</organism>
<keyword evidence="7 9" id="KW-0472">Membrane</keyword>
<protein>
    <submittedName>
        <fullName evidence="11">MotA/TolQ/ExbB proton channel family protein</fullName>
    </submittedName>
</protein>
<evidence type="ECO:0000256" key="6">
    <source>
        <dbReference type="ARBA" id="ARBA00022989"/>
    </source>
</evidence>
<evidence type="ECO:0000313" key="12">
    <source>
        <dbReference type="Proteomes" id="UP001069802"/>
    </source>
</evidence>
<keyword evidence="12" id="KW-1185">Reference proteome</keyword>
<gene>
    <name evidence="11" type="ORF">O4H49_15500</name>
</gene>
<dbReference type="PANTHER" id="PTHR30625:SF15">
    <property type="entry name" value="BIOPOLYMER TRANSPORT PROTEIN EXBB"/>
    <property type="match status" value="1"/>
</dbReference>
<evidence type="ECO:0000256" key="8">
    <source>
        <dbReference type="RuleBase" id="RU004057"/>
    </source>
</evidence>
<keyword evidence="4 9" id="KW-0812">Transmembrane</keyword>
<evidence type="ECO:0000256" key="2">
    <source>
        <dbReference type="ARBA" id="ARBA00022448"/>
    </source>
</evidence>
<comment type="caution">
    <text evidence="11">The sequence shown here is derived from an EMBL/GenBank/DDBJ whole genome shotgun (WGS) entry which is preliminary data.</text>
</comment>
<evidence type="ECO:0000256" key="9">
    <source>
        <dbReference type="SAM" id="Phobius"/>
    </source>
</evidence>
<name>A0ABT4LM90_9PROT</name>
<evidence type="ECO:0000256" key="3">
    <source>
        <dbReference type="ARBA" id="ARBA00022475"/>
    </source>
</evidence>
<accession>A0ABT4LM90</accession>
<feature type="transmembrane region" description="Helical" evidence="9">
    <location>
        <begin position="103"/>
        <end position="126"/>
    </location>
</feature>
<feature type="domain" description="MotA/TolQ/ExbB proton channel" evidence="10">
    <location>
        <begin position="71"/>
        <end position="180"/>
    </location>
</feature>
<feature type="transmembrane region" description="Helical" evidence="9">
    <location>
        <begin position="6"/>
        <end position="29"/>
    </location>
</feature>
<dbReference type="Pfam" id="PF01618">
    <property type="entry name" value="MotA_ExbB"/>
    <property type="match status" value="1"/>
</dbReference>
<feature type="transmembrane region" description="Helical" evidence="9">
    <location>
        <begin position="146"/>
        <end position="167"/>
    </location>
</feature>
<evidence type="ECO:0000313" key="11">
    <source>
        <dbReference type="EMBL" id="MCZ4282194.1"/>
    </source>
</evidence>
<keyword evidence="5 8" id="KW-0653">Protein transport</keyword>
<keyword evidence="3" id="KW-1003">Cell membrane</keyword>
<dbReference type="InterPro" id="IPR002898">
    <property type="entry name" value="MotA_ExbB_proton_chnl"/>
</dbReference>
<dbReference type="Proteomes" id="UP001069802">
    <property type="component" value="Unassembled WGS sequence"/>
</dbReference>
<dbReference type="PANTHER" id="PTHR30625">
    <property type="entry name" value="PROTEIN TOLQ"/>
    <property type="match status" value="1"/>
</dbReference>
<reference evidence="11" key="1">
    <citation type="submission" date="2022-12" db="EMBL/GenBank/DDBJ databases">
        <title>Bacterial isolates from different developmental stages of Nematostella vectensis.</title>
        <authorList>
            <person name="Fraune S."/>
        </authorList>
    </citation>
    <scope>NUCLEOTIDE SEQUENCE</scope>
    <source>
        <strain evidence="11">G21630-S1</strain>
    </source>
</reference>
<evidence type="ECO:0000259" key="10">
    <source>
        <dbReference type="Pfam" id="PF01618"/>
    </source>
</evidence>
<dbReference type="EMBL" id="JAPWGY010000006">
    <property type="protein sequence ID" value="MCZ4282194.1"/>
    <property type="molecule type" value="Genomic_DNA"/>
</dbReference>
<evidence type="ECO:0000256" key="7">
    <source>
        <dbReference type="ARBA" id="ARBA00023136"/>
    </source>
</evidence>
<proteinExistence type="inferred from homology"/>
<evidence type="ECO:0000256" key="5">
    <source>
        <dbReference type="ARBA" id="ARBA00022927"/>
    </source>
</evidence>
<keyword evidence="6 9" id="KW-1133">Transmembrane helix</keyword>
<dbReference type="InterPro" id="IPR050790">
    <property type="entry name" value="ExbB/TolQ_transport"/>
</dbReference>
<comment type="subcellular location">
    <subcellularLocation>
        <location evidence="1">Cell membrane</location>
        <topology evidence="1">Multi-pass membrane protein</topology>
    </subcellularLocation>
    <subcellularLocation>
        <location evidence="8">Membrane</location>
        <topology evidence="8">Multi-pass membrane protein</topology>
    </subcellularLocation>
</comment>
<dbReference type="RefSeq" id="WP_269424345.1">
    <property type="nucleotide sequence ID" value="NZ_JAPWGY010000006.1"/>
</dbReference>
<evidence type="ECO:0000256" key="4">
    <source>
        <dbReference type="ARBA" id="ARBA00022692"/>
    </source>
</evidence>
<comment type="similarity">
    <text evidence="8">Belongs to the exbB/tolQ family.</text>
</comment>
<sequence length="210" mass="22605">MILPDLFARLGPVGWPLAVFSFLAALLLLERTFFFLRLRSGIAAGSISPDQMSLEQEAGKPGPMAEAIAITLQHSTTPVELREEALKIWLRSYSGKIRFGLRFLMLIAVICPLLGLFGTVLGMIEAFKVIAVQEGPLHPALLADGIWQAMLTTAAGLVIALPSLLGAHGFRILADRHIEKLGLGLSHLSLSLSLQQHGPATGLPEKGRQS</sequence>
<evidence type="ECO:0000256" key="1">
    <source>
        <dbReference type="ARBA" id="ARBA00004651"/>
    </source>
</evidence>
<keyword evidence="2 8" id="KW-0813">Transport</keyword>